<dbReference type="EMBL" id="JAMZFW010000008">
    <property type="protein sequence ID" value="MCP1102135.1"/>
    <property type="molecule type" value="Genomic_DNA"/>
</dbReference>
<dbReference type="InterPro" id="IPR004381">
    <property type="entry name" value="Glycerate_kinase"/>
</dbReference>
<evidence type="ECO:0000256" key="1">
    <source>
        <dbReference type="ARBA" id="ARBA00006284"/>
    </source>
</evidence>
<dbReference type="NCBIfam" id="TIGR00045">
    <property type="entry name" value="glycerate kinase"/>
    <property type="match status" value="1"/>
</dbReference>
<dbReference type="InterPro" id="IPR036129">
    <property type="entry name" value="Glycerate_kinase_sf"/>
</dbReference>
<evidence type="ECO:0000256" key="2">
    <source>
        <dbReference type="ARBA" id="ARBA00022679"/>
    </source>
</evidence>
<comment type="caution">
    <text evidence="5">The sequence shown here is derived from an EMBL/GenBank/DDBJ whole genome shotgun (WGS) entry which is preliminary data.</text>
</comment>
<dbReference type="PANTHER" id="PTHR21599:SF0">
    <property type="entry name" value="GLYCERATE KINASE"/>
    <property type="match status" value="1"/>
</dbReference>
<protein>
    <submittedName>
        <fullName evidence="5">Glycerate kinase</fullName>
    </submittedName>
</protein>
<dbReference type="InterPro" id="IPR018197">
    <property type="entry name" value="Glycerate_kinase_RE-like"/>
</dbReference>
<dbReference type="PANTHER" id="PTHR21599">
    <property type="entry name" value="GLYCERATE KINASE"/>
    <property type="match status" value="1"/>
</dbReference>
<dbReference type="Gene3D" id="3.90.1510.10">
    <property type="entry name" value="Glycerate kinase, domain 2"/>
    <property type="match status" value="1"/>
</dbReference>
<comment type="similarity">
    <text evidence="1 4">Belongs to the glycerate kinase type-1 family.</text>
</comment>
<keyword evidence="6" id="KW-1185">Reference proteome</keyword>
<sequence length="375" mass="39381">MKVTIAIDSLKGSLSSIEAGNAIKEGILRSKPEASVVVKPLADGGEGTVDAIIEGLGATKVELEVTGPLGAPLTAYYGFLEESQTAILEMASAAGITLLKKEELNPFQTTTYGVGEIILDGLKRGAKKFIIGIGGSATNDGGTGMLRALGFQFLDSDNNPISDGAKDLGRIEKILPPSDTSFLHNVEFKIACDVNNPLCGKNGATYVFGPQKGLEEADLNSVDQDMNHYAQIAAKTIGQDYARDAGSGAAGGLGFAFRSFLYGNLTPGIDLILNLVDLEKEIIDSDIVVTGEGRLDFQTSMGKAPIGVAKLGKQHGATVLAFAGSVTADAKECNKKGIDAFFPILRGVSTLEEAMDSENARNNMADTVEQVFRLL</sequence>
<dbReference type="GO" id="GO:0016301">
    <property type="term" value="F:kinase activity"/>
    <property type="evidence" value="ECO:0007669"/>
    <property type="project" value="UniProtKB-KW"/>
</dbReference>
<dbReference type="RefSeq" id="WP_262065921.1">
    <property type="nucleotide sequence ID" value="NZ_JAMXOD010000008.1"/>
</dbReference>
<proteinExistence type="inferred from homology"/>
<organism evidence="5 6">
    <name type="scientific">Aequitasia blattaphilus</name>
    <dbReference type="NCBI Taxonomy" id="2949332"/>
    <lineage>
        <taxon>Bacteria</taxon>
        <taxon>Bacillati</taxon>
        <taxon>Bacillota</taxon>
        <taxon>Clostridia</taxon>
        <taxon>Lachnospirales</taxon>
        <taxon>Lachnospiraceae</taxon>
        <taxon>Aequitasia</taxon>
    </lineage>
</organism>
<dbReference type="SUPFAM" id="SSF110738">
    <property type="entry name" value="Glycerate kinase I"/>
    <property type="match status" value="1"/>
</dbReference>
<keyword evidence="2 4" id="KW-0808">Transferase</keyword>
<evidence type="ECO:0000256" key="4">
    <source>
        <dbReference type="PIRNR" id="PIRNR006078"/>
    </source>
</evidence>
<dbReference type="InterPro" id="IPR018193">
    <property type="entry name" value="Glyc_kinase_flavodox-like_fold"/>
</dbReference>
<dbReference type="Proteomes" id="UP001523566">
    <property type="component" value="Unassembled WGS sequence"/>
</dbReference>
<evidence type="ECO:0000313" key="5">
    <source>
        <dbReference type="EMBL" id="MCP1102135.1"/>
    </source>
</evidence>
<evidence type="ECO:0000313" key="6">
    <source>
        <dbReference type="Proteomes" id="UP001523566"/>
    </source>
</evidence>
<dbReference type="Gene3D" id="3.40.50.10350">
    <property type="entry name" value="Glycerate kinase, domain 1"/>
    <property type="match status" value="1"/>
</dbReference>
<dbReference type="Pfam" id="PF02595">
    <property type="entry name" value="Gly_kinase"/>
    <property type="match status" value="1"/>
</dbReference>
<evidence type="ECO:0000256" key="3">
    <source>
        <dbReference type="ARBA" id="ARBA00022777"/>
    </source>
</evidence>
<gene>
    <name evidence="5" type="ORF">NK125_06845</name>
</gene>
<dbReference type="PIRSF" id="PIRSF006078">
    <property type="entry name" value="GlxK"/>
    <property type="match status" value="1"/>
</dbReference>
<accession>A0ABT1E8I7</accession>
<keyword evidence="3 4" id="KW-0418">Kinase</keyword>
<name>A0ABT1E8I7_9FIRM</name>
<reference evidence="5 6" key="1">
    <citation type="journal article" date="2022" name="Genome Biol. Evol.">
        <title>Host diet, physiology and behaviors set the stage for Lachnospiraceae cladogenesis.</title>
        <authorList>
            <person name="Vera-Ponce De Leon A."/>
            <person name="Schneider M."/>
            <person name="Jahnes B.C."/>
            <person name="Sadowski V."/>
            <person name="Camuy-Velez L.A."/>
            <person name="Duan J."/>
            <person name="Sabree Z.L."/>
        </authorList>
    </citation>
    <scope>NUCLEOTIDE SEQUENCE [LARGE SCALE GENOMIC DNA]</scope>
    <source>
        <strain evidence="5 6">PAL113</strain>
    </source>
</reference>